<dbReference type="GO" id="GO:0015379">
    <property type="term" value="F:potassium:chloride symporter activity"/>
    <property type="evidence" value="ECO:0007669"/>
    <property type="project" value="InterPro"/>
</dbReference>
<protein>
    <submittedName>
        <fullName evidence="14">TrkH family potassium uptake protein</fullName>
    </submittedName>
</protein>
<feature type="binding site" evidence="12">
    <location>
        <position position="313"/>
    </location>
    <ligand>
        <name>K(+)</name>
        <dbReference type="ChEBI" id="CHEBI:29103"/>
    </ligand>
</feature>
<dbReference type="GO" id="GO:0005886">
    <property type="term" value="C:plasma membrane"/>
    <property type="evidence" value="ECO:0007669"/>
    <property type="project" value="UniProtKB-SubCell"/>
</dbReference>
<gene>
    <name evidence="14" type="ORF">HXL70_06225</name>
</gene>
<keyword evidence="6" id="KW-0633">Potassium transport</keyword>
<evidence type="ECO:0000256" key="8">
    <source>
        <dbReference type="ARBA" id="ARBA00022958"/>
    </source>
</evidence>
<reference evidence="14" key="1">
    <citation type="submission" date="2020-04" db="EMBL/GenBank/DDBJ databases">
        <title>Deep metagenomics examines the oral microbiome during advanced dental caries in children, revealing novel taxa and co-occurrences with host molecules.</title>
        <authorList>
            <person name="Baker J.L."/>
            <person name="Morton J.T."/>
            <person name="Dinis M."/>
            <person name="Alvarez R."/>
            <person name="Tran N.C."/>
            <person name="Knight R."/>
            <person name="Edlund A."/>
        </authorList>
    </citation>
    <scope>NUCLEOTIDE SEQUENCE</scope>
    <source>
        <strain evidence="14">JCVI_32_bin.14</strain>
    </source>
</reference>
<evidence type="ECO:0000256" key="4">
    <source>
        <dbReference type="ARBA" id="ARBA00022475"/>
    </source>
</evidence>
<keyword evidence="3" id="KW-0813">Transport</keyword>
<keyword evidence="11 13" id="KW-0472">Membrane</keyword>
<evidence type="ECO:0000313" key="15">
    <source>
        <dbReference type="Proteomes" id="UP000757890"/>
    </source>
</evidence>
<feature type="binding site" evidence="12">
    <location>
        <position position="429"/>
    </location>
    <ligand>
        <name>K(+)</name>
        <dbReference type="ChEBI" id="CHEBI:29103"/>
    </ligand>
</feature>
<dbReference type="Pfam" id="PF02386">
    <property type="entry name" value="TrkH"/>
    <property type="match status" value="1"/>
</dbReference>
<feature type="transmembrane region" description="Helical" evidence="13">
    <location>
        <begin position="68"/>
        <end position="89"/>
    </location>
</feature>
<keyword evidence="5" id="KW-0997">Cell inner membrane</keyword>
<feature type="transmembrane region" description="Helical" evidence="13">
    <location>
        <begin position="236"/>
        <end position="257"/>
    </location>
</feature>
<feature type="transmembrane region" description="Helical" evidence="13">
    <location>
        <begin position="329"/>
        <end position="350"/>
    </location>
</feature>
<evidence type="ECO:0000256" key="3">
    <source>
        <dbReference type="ARBA" id="ARBA00022448"/>
    </source>
</evidence>
<dbReference type="AlphaFoldDB" id="A0A930BAZ7"/>
<dbReference type="InterPro" id="IPR004772">
    <property type="entry name" value="TrkH"/>
</dbReference>
<evidence type="ECO:0000256" key="5">
    <source>
        <dbReference type="ARBA" id="ARBA00022519"/>
    </source>
</evidence>
<dbReference type="EMBL" id="JABZMK010000038">
    <property type="protein sequence ID" value="MBF1129625.1"/>
    <property type="molecule type" value="Genomic_DNA"/>
</dbReference>
<feature type="transmembrane region" description="Helical" evidence="13">
    <location>
        <begin position="125"/>
        <end position="147"/>
    </location>
</feature>
<name>A0A930BAZ7_9FIRM</name>
<dbReference type="Proteomes" id="UP000757890">
    <property type="component" value="Unassembled WGS sequence"/>
</dbReference>
<evidence type="ECO:0000256" key="1">
    <source>
        <dbReference type="ARBA" id="ARBA00004429"/>
    </source>
</evidence>
<comment type="similarity">
    <text evidence="2">Belongs to the TrkH potassium transport family.</text>
</comment>
<evidence type="ECO:0000256" key="6">
    <source>
        <dbReference type="ARBA" id="ARBA00022538"/>
    </source>
</evidence>
<organism evidence="14 15">
    <name type="scientific">Dialister invisus</name>
    <dbReference type="NCBI Taxonomy" id="218538"/>
    <lineage>
        <taxon>Bacteria</taxon>
        <taxon>Bacillati</taxon>
        <taxon>Bacillota</taxon>
        <taxon>Negativicutes</taxon>
        <taxon>Veillonellales</taxon>
        <taxon>Veillonellaceae</taxon>
        <taxon>Dialister</taxon>
    </lineage>
</organism>
<evidence type="ECO:0000256" key="10">
    <source>
        <dbReference type="ARBA" id="ARBA00023065"/>
    </source>
</evidence>
<dbReference type="InterPro" id="IPR003445">
    <property type="entry name" value="Cat_transpt"/>
</dbReference>
<dbReference type="GO" id="GO:0046872">
    <property type="term" value="F:metal ion binding"/>
    <property type="evidence" value="ECO:0007669"/>
    <property type="project" value="UniProtKB-KW"/>
</dbReference>
<evidence type="ECO:0000256" key="2">
    <source>
        <dbReference type="ARBA" id="ARBA00009137"/>
    </source>
</evidence>
<keyword evidence="4" id="KW-1003">Cell membrane</keyword>
<feature type="transmembrane region" description="Helical" evidence="13">
    <location>
        <begin position="269"/>
        <end position="289"/>
    </location>
</feature>
<feature type="transmembrane region" description="Helical" evidence="13">
    <location>
        <begin position="180"/>
        <end position="199"/>
    </location>
</feature>
<feature type="binding site" evidence="12">
    <location>
        <position position="109"/>
    </location>
    <ligand>
        <name>K(+)</name>
        <dbReference type="ChEBI" id="CHEBI:29103"/>
    </ligand>
</feature>
<evidence type="ECO:0000256" key="9">
    <source>
        <dbReference type="ARBA" id="ARBA00022989"/>
    </source>
</evidence>
<accession>A0A930BAZ7</accession>
<keyword evidence="12" id="KW-0479">Metal-binding</keyword>
<evidence type="ECO:0000313" key="14">
    <source>
        <dbReference type="EMBL" id="MBF1129625.1"/>
    </source>
</evidence>
<feature type="transmembrane region" description="Helical" evidence="13">
    <location>
        <begin position="452"/>
        <end position="473"/>
    </location>
</feature>
<dbReference type="PIRSF" id="PIRSF006247">
    <property type="entry name" value="TrkH"/>
    <property type="match status" value="1"/>
</dbReference>
<comment type="caution">
    <text evidence="14">The sequence shown here is derived from an EMBL/GenBank/DDBJ whole genome shotgun (WGS) entry which is preliminary data.</text>
</comment>
<feature type="transmembrane region" description="Helical" evidence="13">
    <location>
        <begin position="38"/>
        <end position="56"/>
    </location>
</feature>
<dbReference type="PANTHER" id="PTHR32024:SF2">
    <property type="entry name" value="TRK SYSTEM POTASSIUM UPTAKE PROTEIN TRKG-RELATED"/>
    <property type="match status" value="1"/>
</dbReference>
<evidence type="ECO:0000256" key="13">
    <source>
        <dbReference type="SAM" id="Phobius"/>
    </source>
</evidence>
<comment type="subcellular location">
    <subcellularLocation>
        <location evidence="1">Cell inner membrane</location>
        <topology evidence="1">Multi-pass membrane protein</topology>
    </subcellularLocation>
</comment>
<sequence length="482" mass="52210">MNTTVVSALIAKLTAGCGLVLLLPLLTALFGEEPVLPFIYSMALCFLLAAFLRYKGKKKVINLNPRDGLAVTALSWICISILYLFPYFLSGLLSPLDALVESISGLTGTGATVFSDLTVLPKSILFFRSLTHWLGGLGIIVIFVALFPQAGKGSARMIDAESTGPYSSRAVPRIKEMAKALFAVYLLFTVSAALIYTLLGMNFFDAVNHAFSTIATGGFSTKNESIAFYDSTPLKLAVIFFMVISSANFGIYVAAWKRGICVLWENTEFKVYLSIVTAATILISLNLMLESGLYAPSALLEALFTSASLSSTTGFISYDFETWPHFSQVILLILMFIGGCGGSTSGGLKVTRIILLFKSMTAVLRQKLHPRAVIQTRAGGENFSESMLLEVFCFFFIYTMSIFLWTALIAASGADIPSALGLSIATMSNSGPALGQFGATCNWSAMPAMTKMVVALSMLMGRLESFTLLILFLPSFWRKNGW</sequence>
<feature type="binding site" evidence="12">
    <location>
        <position position="217"/>
    </location>
    <ligand>
        <name>K(+)</name>
        <dbReference type="ChEBI" id="CHEBI:29103"/>
    </ligand>
</feature>
<feature type="binding site" evidence="12">
    <location>
        <position position="312"/>
    </location>
    <ligand>
        <name>K(+)</name>
        <dbReference type="ChEBI" id="CHEBI:29103"/>
    </ligand>
</feature>
<proteinExistence type="inferred from homology"/>
<keyword evidence="10" id="KW-0406">Ion transport</keyword>
<keyword evidence="8 12" id="KW-0630">Potassium</keyword>
<dbReference type="PANTHER" id="PTHR32024">
    <property type="entry name" value="TRK SYSTEM POTASSIUM UPTAKE PROTEIN TRKG-RELATED"/>
    <property type="match status" value="1"/>
</dbReference>
<evidence type="ECO:0000256" key="12">
    <source>
        <dbReference type="PIRSR" id="PIRSR006247-1"/>
    </source>
</evidence>
<keyword evidence="7 13" id="KW-0812">Transmembrane</keyword>
<evidence type="ECO:0000256" key="11">
    <source>
        <dbReference type="ARBA" id="ARBA00023136"/>
    </source>
</evidence>
<evidence type="ECO:0000256" key="7">
    <source>
        <dbReference type="ARBA" id="ARBA00022692"/>
    </source>
</evidence>
<feature type="transmembrane region" description="Helical" evidence="13">
    <location>
        <begin position="387"/>
        <end position="411"/>
    </location>
</feature>
<keyword evidence="9 13" id="KW-1133">Transmembrane helix</keyword>